<keyword evidence="1" id="KW-0812">Transmembrane</keyword>
<proteinExistence type="predicted"/>
<protein>
    <submittedName>
        <fullName evidence="2">Uncharacterized protein</fullName>
    </submittedName>
</protein>
<comment type="caution">
    <text evidence="2">The sequence shown here is derived from an EMBL/GenBank/DDBJ whole genome shotgun (WGS) entry which is preliminary data.</text>
</comment>
<dbReference type="Proteomes" id="UP001107558">
    <property type="component" value="Chromosome 2"/>
</dbReference>
<feature type="transmembrane region" description="Helical" evidence="1">
    <location>
        <begin position="62"/>
        <end position="85"/>
    </location>
</feature>
<dbReference type="EMBL" id="JADBJN010000002">
    <property type="protein sequence ID" value="KAG5676565.1"/>
    <property type="molecule type" value="Genomic_DNA"/>
</dbReference>
<gene>
    <name evidence="2" type="ORF">PVAND_006389</name>
</gene>
<feature type="transmembrane region" description="Helical" evidence="1">
    <location>
        <begin position="97"/>
        <end position="117"/>
    </location>
</feature>
<evidence type="ECO:0000256" key="1">
    <source>
        <dbReference type="SAM" id="Phobius"/>
    </source>
</evidence>
<keyword evidence="1" id="KW-1133">Transmembrane helix</keyword>
<organism evidence="2 3">
    <name type="scientific">Polypedilum vanderplanki</name>
    <name type="common">Sleeping chironomid midge</name>
    <dbReference type="NCBI Taxonomy" id="319348"/>
    <lineage>
        <taxon>Eukaryota</taxon>
        <taxon>Metazoa</taxon>
        <taxon>Ecdysozoa</taxon>
        <taxon>Arthropoda</taxon>
        <taxon>Hexapoda</taxon>
        <taxon>Insecta</taxon>
        <taxon>Pterygota</taxon>
        <taxon>Neoptera</taxon>
        <taxon>Endopterygota</taxon>
        <taxon>Diptera</taxon>
        <taxon>Nematocera</taxon>
        <taxon>Chironomoidea</taxon>
        <taxon>Chironomidae</taxon>
        <taxon>Chironominae</taxon>
        <taxon>Polypedilum</taxon>
        <taxon>Polypedilum</taxon>
    </lineage>
</organism>
<evidence type="ECO:0000313" key="2">
    <source>
        <dbReference type="EMBL" id="KAG5676565.1"/>
    </source>
</evidence>
<reference evidence="2" key="1">
    <citation type="submission" date="2021-03" db="EMBL/GenBank/DDBJ databases">
        <title>Chromosome level genome of the anhydrobiotic midge Polypedilum vanderplanki.</title>
        <authorList>
            <person name="Yoshida Y."/>
            <person name="Kikawada T."/>
            <person name="Gusev O."/>
        </authorList>
    </citation>
    <scope>NUCLEOTIDE SEQUENCE</scope>
    <source>
        <strain evidence="2">NIAS01</strain>
        <tissue evidence="2">Whole body or cell culture</tissue>
    </source>
</reference>
<evidence type="ECO:0000313" key="3">
    <source>
        <dbReference type="Proteomes" id="UP001107558"/>
    </source>
</evidence>
<name>A0A9J6C3T3_POLVA</name>
<sequence>MVLRDICGISLEVIGQIIGWRKQANSPVTTLCIRSFFVNSRHRSKRLSISYIRLDFVHDQDFWSIINILGCITTSQVLFGLQFISFSFSINNVGTNIFSNLIELGMYVFCGMVIHSLREIIEINKSL</sequence>
<keyword evidence="3" id="KW-1185">Reference proteome</keyword>
<dbReference type="AlphaFoldDB" id="A0A9J6C3T3"/>
<keyword evidence="1" id="KW-0472">Membrane</keyword>
<accession>A0A9J6C3T3</accession>